<accession>A0A931CGF9</accession>
<evidence type="ECO:0000313" key="3">
    <source>
        <dbReference type="Proteomes" id="UP000598146"/>
    </source>
</evidence>
<gene>
    <name evidence="2" type="ORF">I4J89_39380</name>
</gene>
<dbReference type="PROSITE" id="PS51257">
    <property type="entry name" value="PROKAR_LIPOPROTEIN"/>
    <property type="match status" value="1"/>
</dbReference>
<keyword evidence="3" id="KW-1185">Reference proteome</keyword>
<keyword evidence="1" id="KW-0732">Signal</keyword>
<dbReference type="EMBL" id="JADQTO010000028">
    <property type="protein sequence ID" value="MBG0567527.1"/>
    <property type="molecule type" value="Genomic_DNA"/>
</dbReference>
<organism evidence="2 3">
    <name type="scientific">Actinoplanes aureus</name>
    <dbReference type="NCBI Taxonomy" id="2792083"/>
    <lineage>
        <taxon>Bacteria</taxon>
        <taxon>Bacillati</taxon>
        <taxon>Actinomycetota</taxon>
        <taxon>Actinomycetes</taxon>
        <taxon>Micromonosporales</taxon>
        <taxon>Micromonosporaceae</taxon>
        <taxon>Actinoplanes</taxon>
    </lineage>
</organism>
<evidence type="ECO:0000313" key="2">
    <source>
        <dbReference type="EMBL" id="MBG0567527.1"/>
    </source>
</evidence>
<protein>
    <recommendedName>
        <fullName evidence="4">Lipoprotein</fullName>
    </recommendedName>
</protein>
<dbReference type="RefSeq" id="WP_196419305.1">
    <property type="nucleotide sequence ID" value="NZ_JADQTO010000028.1"/>
</dbReference>
<name>A0A931CGF9_9ACTN</name>
<feature type="signal peptide" evidence="1">
    <location>
        <begin position="1"/>
        <end position="18"/>
    </location>
</feature>
<proteinExistence type="predicted"/>
<evidence type="ECO:0008006" key="4">
    <source>
        <dbReference type="Google" id="ProtNLM"/>
    </source>
</evidence>
<dbReference type="AlphaFoldDB" id="A0A931CGF9"/>
<comment type="caution">
    <text evidence="2">The sequence shown here is derived from an EMBL/GenBank/DDBJ whole genome shotgun (WGS) entry which is preliminary data.</text>
</comment>
<reference evidence="2" key="1">
    <citation type="submission" date="2020-11" db="EMBL/GenBank/DDBJ databases">
        <title>Isolation and identification of active actinomycetes.</title>
        <authorList>
            <person name="Sun X."/>
        </authorList>
    </citation>
    <scope>NUCLEOTIDE SEQUENCE</scope>
    <source>
        <strain evidence="2">NEAU-A11</strain>
    </source>
</reference>
<evidence type="ECO:0000256" key="1">
    <source>
        <dbReference type="SAM" id="SignalP"/>
    </source>
</evidence>
<dbReference type="Proteomes" id="UP000598146">
    <property type="component" value="Unassembled WGS sequence"/>
</dbReference>
<sequence length="163" mass="16844">MRACRLLPAALAIALALAGCGSTRSREAPRAATSASLAKTLDDEHEHDHDDGRAAAPSAPAAAAALDAARSYVTAWARPDLDQATWYTQLRPLVIAEYARLLADTDPANVAATAVTGAPTVVSSTTAVVVADVPTDAGAVRVTVVRHDTRWLVATAEPVPEPS</sequence>
<feature type="chain" id="PRO_5039302570" description="Lipoprotein" evidence="1">
    <location>
        <begin position="19"/>
        <end position="163"/>
    </location>
</feature>